<evidence type="ECO:0000256" key="6">
    <source>
        <dbReference type="SAM" id="MobiDB-lite"/>
    </source>
</evidence>
<name>A0ABY7B8K9_9PSEU</name>
<keyword evidence="11" id="KW-1185">Reference proteome</keyword>
<evidence type="ECO:0000256" key="1">
    <source>
        <dbReference type="ARBA" id="ARBA00011073"/>
    </source>
</evidence>
<dbReference type="PROSITE" id="PS00138">
    <property type="entry name" value="SUBTILASE_SER"/>
    <property type="match status" value="1"/>
</dbReference>
<keyword evidence="4" id="KW-0720">Serine protease</keyword>
<feature type="compositionally biased region" description="Low complexity" evidence="6">
    <location>
        <begin position="308"/>
        <end position="326"/>
    </location>
</feature>
<feature type="transmembrane region" description="Helical" evidence="7">
    <location>
        <begin position="348"/>
        <end position="370"/>
    </location>
</feature>
<sequence length="380" mass="38797">MTAVLAAFLLTASIHAPVPGWADPLPGREWFLDAAHLDATGAWTHSTGTGVTVAVIDETGLDPGRPELAGSVVDSGYADLDSTTLRPDGGSQGQFHATWAALLIAGHGGGAQGEQGLAPDAKILGLHLQTASYLPDSLRYAVDHGARVVSISLAYRDEPAGLLDAVRYAQDHQVIVVASAGNSGSGASERKFPAGCPGVVAVAGSDQHGQAWPGSESGPHITVAAPAVDIPLVYSNPPELTLSGTSFSAPLTAAEAALLLSIHPGWTAGQVIRTMITTASSGGSRIDDRLGYGTINPVAALNAPPPTDTTNPLLPRDDSATATAAPAPAPPLSQPSAASAPPAGSTTLWPWLAAPAGLLAIGLGIAWQKLRSRRRRTRRQ</sequence>
<protein>
    <submittedName>
        <fullName evidence="10">S8 family serine peptidase</fullName>
    </submittedName>
</protein>
<dbReference type="Gene3D" id="3.40.50.200">
    <property type="entry name" value="Peptidase S8/S53 domain"/>
    <property type="match status" value="1"/>
</dbReference>
<dbReference type="SUPFAM" id="SSF52743">
    <property type="entry name" value="Subtilisin-like"/>
    <property type="match status" value="1"/>
</dbReference>
<evidence type="ECO:0000313" key="11">
    <source>
        <dbReference type="Proteomes" id="UP001163203"/>
    </source>
</evidence>
<keyword evidence="3" id="KW-0378">Hydrolase</keyword>
<dbReference type="InterPro" id="IPR000209">
    <property type="entry name" value="Peptidase_S8/S53_dom"/>
</dbReference>
<dbReference type="InterPro" id="IPR023828">
    <property type="entry name" value="Peptidase_S8_Ser-AS"/>
</dbReference>
<feature type="signal peptide" evidence="8">
    <location>
        <begin position="1"/>
        <end position="22"/>
    </location>
</feature>
<evidence type="ECO:0000259" key="9">
    <source>
        <dbReference type="Pfam" id="PF00082"/>
    </source>
</evidence>
<feature type="domain" description="Peptidase S8/S53" evidence="9">
    <location>
        <begin position="48"/>
        <end position="293"/>
    </location>
</feature>
<dbReference type="InterPro" id="IPR050131">
    <property type="entry name" value="Peptidase_S8_subtilisin-like"/>
</dbReference>
<evidence type="ECO:0000256" key="2">
    <source>
        <dbReference type="ARBA" id="ARBA00022670"/>
    </source>
</evidence>
<organism evidence="10 11">
    <name type="scientific">Amycolatopsis cynarae</name>
    <dbReference type="NCBI Taxonomy" id="2995223"/>
    <lineage>
        <taxon>Bacteria</taxon>
        <taxon>Bacillati</taxon>
        <taxon>Actinomycetota</taxon>
        <taxon>Actinomycetes</taxon>
        <taxon>Pseudonocardiales</taxon>
        <taxon>Pseudonocardiaceae</taxon>
        <taxon>Amycolatopsis</taxon>
    </lineage>
</organism>
<keyword evidence="8" id="KW-0732">Signal</keyword>
<dbReference type="InterPro" id="IPR036852">
    <property type="entry name" value="Peptidase_S8/S53_dom_sf"/>
</dbReference>
<evidence type="ECO:0000313" key="10">
    <source>
        <dbReference type="EMBL" id="WAL68689.1"/>
    </source>
</evidence>
<dbReference type="RefSeq" id="WP_268758782.1">
    <property type="nucleotide sequence ID" value="NZ_CP113836.1"/>
</dbReference>
<dbReference type="Proteomes" id="UP001163203">
    <property type="component" value="Chromosome"/>
</dbReference>
<dbReference type="Pfam" id="PF00082">
    <property type="entry name" value="Peptidase_S8"/>
    <property type="match status" value="1"/>
</dbReference>
<comment type="similarity">
    <text evidence="1 5">Belongs to the peptidase S8 family.</text>
</comment>
<gene>
    <name evidence="10" type="ORF">ORV05_13215</name>
</gene>
<keyword evidence="7" id="KW-1133">Transmembrane helix</keyword>
<comment type="caution">
    <text evidence="5">Lacks conserved residue(s) required for the propagation of feature annotation.</text>
</comment>
<keyword evidence="7" id="KW-0472">Membrane</keyword>
<evidence type="ECO:0000256" key="7">
    <source>
        <dbReference type="SAM" id="Phobius"/>
    </source>
</evidence>
<dbReference type="PANTHER" id="PTHR43806:SF11">
    <property type="entry name" value="CEREVISIN-RELATED"/>
    <property type="match status" value="1"/>
</dbReference>
<dbReference type="PANTHER" id="PTHR43806">
    <property type="entry name" value="PEPTIDASE S8"/>
    <property type="match status" value="1"/>
</dbReference>
<keyword evidence="2" id="KW-0645">Protease</keyword>
<feature type="compositionally biased region" description="Low complexity" evidence="6">
    <location>
        <begin position="334"/>
        <end position="344"/>
    </location>
</feature>
<evidence type="ECO:0000256" key="4">
    <source>
        <dbReference type="ARBA" id="ARBA00022825"/>
    </source>
</evidence>
<evidence type="ECO:0000256" key="3">
    <source>
        <dbReference type="ARBA" id="ARBA00022801"/>
    </source>
</evidence>
<feature type="region of interest" description="Disordered" evidence="6">
    <location>
        <begin position="297"/>
        <end position="344"/>
    </location>
</feature>
<keyword evidence="7" id="KW-0812">Transmembrane</keyword>
<reference evidence="10" key="1">
    <citation type="submission" date="2022-11" db="EMBL/GenBank/DDBJ databases">
        <authorList>
            <person name="Mo P."/>
        </authorList>
    </citation>
    <scope>NUCLEOTIDE SEQUENCE</scope>
    <source>
        <strain evidence="10">HUAS 11-8</strain>
    </source>
</reference>
<proteinExistence type="inferred from homology"/>
<dbReference type="EMBL" id="CP113836">
    <property type="protein sequence ID" value="WAL68689.1"/>
    <property type="molecule type" value="Genomic_DNA"/>
</dbReference>
<evidence type="ECO:0000256" key="5">
    <source>
        <dbReference type="PROSITE-ProRule" id="PRU01240"/>
    </source>
</evidence>
<accession>A0ABY7B8K9</accession>
<feature type="chain" id="PRO_5045465619" evidence="8">
    <location>
        <begin position="23"/>
        <end position="380"/>
    </location>
</feature>
<dbReference type="PROSITE" id="PS51892">
    <property type="entry name" value="SUBTILASE"/>
    <property type="match status" value="1"/>
</dbReference>
<evidence type="ECO:0000256" key="8">
    <source>
        <dbReference type="SAM" id="SignalP"/>
    </source>
</evidence>